<keyword evidence="2" id="KW-0695">RNA-directed DNA polymerase</keyword>
<evidence type="ECO:0000259" key="1">
    <source>
        <dbReference type="PROSITE" id="PS50878"/>
    </source>
</evidence>
<keyword evidence="2" id="KW-0808">Transferase</keyword>
<gene>
    <name evidence="2" type="primary">RTXE</name>
</gene>
<name>W8B6W6_CERCA</name>
<proteinExistence type="evidence at transcript level"/>
<sequence length="897" mass="102571">MFATHLIICVSETWFDEDLCYSSTNIKNYKLIRNDRPGRRGGGVAIFCKDIFSMKLLSKSADSDIEYLIVEVSHKKFQTVVSCVYNPHRTNVVKPFFDVISLYVVKYNSVIVCGDFNVNLLVNDSYTNNLLDNLSSCSLSVVNRSLPTRFAVNCTPSLLDYFIILDLTTVLKFDQLTFISDHDLIFCCLDINIDRCCINKTISFRDYRFVNTNLLLSELYCVDWSECWIYPSTDEKLDFLMGILKSAFERHVPIRTITNKSMSCPWFTSKSLKSIKLRNKLHSIWKKKPTLENWNAFKSARNRATLVIRNEKRAYFNKKLNSGLSTKVLWRNIKRLGVHCKENVECSLEANVVNDAFLLNCVPHSDTINFMSRDDLLFRDDCFLFSAVSEYDVAMSIFKISSNAIGHDGLPIKFIKIILPCILGTLTHIINHCITTSCFPEQWKIGTVLPVAKKNRPCSPSDFRPISVLPVLSKVFEMLLAKQINEFVSKHNLISPFQSGFRKNHSCSTAVLKISDDIRSNMDENKFTLLCLLDFSKAFDMVNHELLSCKLKAYFGFSCSALKLVKSYLVDRFQFVKIGEDTSQLKPVTSGVPQGSILGPLLFSIFINDIFSVCKFSNLHGYADDIQLYLSAPFDQAKELCKSINTDLADISCWAAASGLILNKNKCFVLPISARKLTNLDFLPPIFIDNYPLKLVSKIKNLGYIINSNLTCTDHVNSIVSKVYLILRNLRQSAIYTPTATRRRLAIQIILPVIMYSEVVYSKHDSFSARKIDVMFNNVTRYVFGLSKYEHISSWKDQILGCTIADYHKARNCIFLCKLIMTQSPSYLFSKLSFTRSARVGNIIIPFHRSQQSSRLFFVNASRLWNSLPANLRRKLNRSNFKNHIYMHFKGQISNID</sequence>
<dbReference type="InterPro" id="IPR043502">
    <property type="entry name" value="DNA/RNA_pol_sf"/>
</dbReference>
<dbReference type="CDD" id="cd01650">
    <property type="entry name" value="RT_nLTR_like"/>
    <property type="match status" value="1"/>
</dbReference>
<dbReference type="PROSITE" id="PS50878">
    <property type="entry name" value="RT_POL"/>
    <property type="match status" value="1"/>
</dbReference>
<dbReference type="AlphaFoldDB" id="W8B6W6"/>
<feature type="domain" description="Reverse transcriptase" evidence="1">
    <location>
        <begin position="432"/>
        <end position="706"/>
    </location>
</feature>
<dbReference type="InterPro" id="IPR036691">
    <property type="entry name" value="Endo/exonu/phosph_ase_sf"/>
</dbReference>
<dbReference type="EMBL" id="GAMC01021037">
    <property type="protein sequence ID" value="JAB85518.1"/>
    <property type="molecule type" value="mRNA"/>
</dbReference>
<dbReference type="EMBL" id="GAMC01021036">
    <property type="protein sequence ID" value="JAB85519.1"/>
    <property type="molecule type" value="mRNA"/>
</dbReference>
<protein>
    <submittedName>
        <fullName evidence="2">Putative RNA-directed DNA polymerase from transposon X-element</fullName>
    </submittedName>
</protein>
<dbReference type="Gene3D" id="3.60.10.10">
    <property type="entry name" value="Endonuclease/exonuclease/phosphatase"/>
    <property type="match status" value="1"/>
</dbReference>
<dbReference type="PANTHER" id="PTHR33332">
    <property type="entry name" value="REVERSE TRANSCRIPTASE DOMAIN-CONTAINING PROTEIN"/>
    <property type="match status" value="1"/>
</dbReference>
<keyword evidence="2" id="KW-0548">Nucleotidyltransferase</keyword>
<dbReference type="Pfam" id="PF00078">
    <property type="entry name" value="RVT_1"/>
    <property type="match status" value="1"/>
</dbReference>
<organism evidence="2">
    <name type="scientific">Ceratitis capitata</name>
    <name type="common">Mediterranean fruit fly</name>
    <name type="synonym">Tephritis capitata</name>
    <dbReference type="NCBI Taxonomy" id="7213"/>
    <lineage>
        <taxon>Eukaryota</taxon>
        <taxon>Metazoa</taxon>
        <taxon>Ecdysozoa</taxon>
        <taxon>Arthropoda</taxon>
        <taxon>Hexapoda</taxon>
        <taxon>Insecta</taxon>
        <taxon>Pterygota</taxon>
        <taxon>Neoptera</taxon>
        <taxon>Endopterygota</taxon>
        <taxon>Diptera</taxon>
        <taxon>Brachycera</taxon>
        <taxon>Muscomorpha</taxon>
        <taxon>Tephritoidea</taxon>
        <taxon>Tephritidae</taxon>
        <taxon>Ceratitis</taxon>
        <taxon>Ceratitis</taxon>
    </lineage>
</organism>
<reference evidence="2" key="2">
    <citation type="journal article" date="2014" name="BMC Genomics">
        <title>A genomic perspective to assessing quality of mass-reared SIT flies used in Mediterranean fruit fly (Ceratitis capitata) eradication in California.</title>
        <authorList>
            <person name="Calla B."/>
            <person name="Hall B."/>
            <person name="Hou S."/>
            <person name="Geib S.M."/>
        </authorList>
    </citation>
    <scope>NUCLEOTIDE SEQUENCE</scope>
</reference>
<dbReference type="SUPFAM" id="SSF56219">
    <property type="entry name" value="DNase I-like"/>
    <property type="match status" value="1"/>
</dbReference>
<evidence type="ECO:0000313" key="2">
    <source>
        <dbReference type="EMBL" id="JAB85519.1"/>
    </source>
</evidence>
<dbReference type="SUPFAM" id="SSF56672">
    <property type="entry name" value="DNA/RNA polymerases"/>
    <property type="match status" value="1"/>
</dbReference>
<reference evidence="2" key="1">
    <citation type="submission" date="2013-07" db="EMBL/GenBank/DDBJ databases">
        <authorList>
            <person name="Geib S."/>
        </authorList>
    </citation>
    <scope>NUCLEOTIDE SEQUENCE</scope>
</reference>
<accession>W8B6W6</accession>
<dbReference type="InterPro" id="IPR000477">
    <property type="entry name" value="RT_dom"/>
</dbReference>
<dbReference type="GO" id="GO:0003964">
    <property type="term" value="F:RNA-directed DNA polymerase activity"/>
    <property type="evidence" value="ECO:0007669"/>
    <property type="project" value="UniProtKB-KW"/>
</dbReference>